<reference evidence="2 3" key="1">
    <citation type="submission" date="2018-11" db="EMBL/GenBank/DDBJ databases">
        <authorList>
            <consortium name="Pathogen Informatics"/>
        </authorList>
    </citation>
    <scope>NUCLEOTIDE SEQUENCE [LARGE SCALE GENOMIC DNA]</scope>
</reference>
<name>A0A3P7IEB6_STRVU</name>
<evidence type="ECO:0000313" key="3">
    <source>
        <dbReference type="Proteomes" id="UP000270094"/>
    </source>
</evidence>
<dbReference type="EMBL" id="UYYB01020989">
    <property type="protein sequence ID" value="VDM71561.1"/>
    <property type="molecule type" value="Genomic_DNA"/>
</dbReference>
<keyword evidence="3" id="KW-1185">Reference proteome</keyword>
<dbReference type="Proteomes" id="UP000270094">
    <property type="component" value="Unassembled WGS sequence"/>
</dbReference>
<sequence length="74" mass="8595">MDRPPDSMSDRVRHRRFLVLDRHKQSQPQKLDDVSENYSPRSTESSSVSSYRAPFMPMPVAIQVEDEDGFQIRG</sequence>
<feature type="region of interest" description="Disordered" evidence="1">
    <location>
        <begin position="1"/>
        <end position="51"/>
    </location>
</feature>
<proteinExistence type="predicted"/>
<evidence type="ECO:0000313" key="2">
    <source>
        <dbReference type="EMBL" id="VDM71561.1"/>
    </source>
</evidence>
<gene>
    <name evidence="2" type="ORF">SVUK_LOCUS6559</name>
</gene>
<feature type="compositionally biased region" description="Basic and acidic residues" evidence="1">
    <location>
        <begin position="1"/>
        <end position="11"/>
    </location>
</feature>
<feature type="compositionally biased region" description="Low complexity" evidence="1">
    <location>
        <begin position="39"/>
        <end position="50"/>
    </location>
</feature>
<dbReference type="AlphaFoldDB" id="A0A3P7IEB6"/>
<protein>
    <submittedName>
        <fullName evidence="2">Uncharacterized protein</fullName>
    </submittedName>
</protein>
<evidence type="ECO:0000256" key="1">
    <source>
        <dbReference type="SAM" id="MobiDB-lite"/>
    </source>
</evidence>
<accession>A0A3P7IEB6</accession>
<organism evidence="2 3">
    <name type="scientific">Strongylus vulgaris</name>
    <name type="common">Blood worm</name>
    <dbReference type="NCBI Taxonomy" id="40348"/>
    <lineage>
        <taxon>Eukaryota</taxon>
        <taxon>Metazoa</taxon>
        <taxon>Ecdysozoa</taxon>
        <taxon>Nematoda</taxon>
        <taxon>Chromadorea</taxon>
        <taxon>Rhabditida</taxon>
        <taxon>Rhabditina</taxon>
        <taxon>Rhabditomorpha</taxon>
        <taxon>Strongyloidea</taxon>
        <taxon>Strongylidae</taxon>
        <taxon>Strongylus</taxon>
    </lineage>
</organism>